<accession>A0AAN7SH70</accession>
<evidence type="ECO:0000313" key="3">
    <source>
        <dbReference type="Proteomes" id="UP001353858"/>
    </source>
</evidence>
<feature type="region of interest" description="Disordered" evidence="1">
    <location>
        <begin position="1"/>
        <end position="22"/>
    </location>
</feature>
<reference evidence="3" key="1">
    <citation type="submission" date="2023-01" db="EMBL/GenBank/DDBJ databases">
        <title>Key to firefly adult light organ development and bioluminescence: homeobox transcription factors regulate luciferase expression and transportation to peroxisome.</title>
        <authorList>
            <person name="Fu X."/>
        </authorList>
    </citation>
    <scope>NUCLEOTIDE SEQUENCE [LARGE SCALE GENOMIC DNA]</scope>
</reference>
<feature type="region of interest" description="Disordered" evidence="1">
    <location>
        <begin position="208"/>
        <end position="241"/>
    </location>
</feature>
<dbReference type="Proteomes" id="UP001353858">
    <property type="component" value="Unassembled WGS sequence"/>
</dbReference>
<feature type="compositionally biased region" description="Low complexity" evidence="1">
    <location>
        <begin position="217"/>
        <end position="235"/>
    </location>
</feature>
<feature type="compositionally biased region" description="Polar residues" evidence="1">
    <location>
        <begin position="71"/>
        <end position="82"/>
    </location>
</feature>
<feature type="region of interest" description="Disordered" evidence="1">
    <location>
        <begin position="150"/>
        <end position="170"/>
    </location>
</feature>
<proteinExistence type="predicted"/>
<feature type="region of interest" description="Disordered" evidence="1">
    <location>
        <begin position="63"/>
        <end position="82"/>
    </location>
</feature>
<sequence>MGSTAQTYEPVLREKTNRNAKNAGNKIKMINTTPSMTENEIDTVSPTLENLEIVKTAVYATTSEKKKPQQRKLSLTKNNGGESNNKYICNDVTMEALHNADNCMSQVPVATTNTFNQPTTIEAINANRQSYATLKTNTFFAKKRRRVIDSTNPGVSHPITKRAAKEQRREETISIKNKYNALSENDSDMEIETIDSDDDREVNYAQIEPNAIGQRQNNNSTTVATTNNDNSTNKNNKQEKNPPIIIHSDITNHEQFLEYVQLNVPKRFEIKYTKNNVIVYVSDEKDWSNLNKTLQKDKIEYHTYTHKNQKTHAFVLRGLDHNPEPTDVKHEIEEDYGIKTKEVYRMRGTKRPAFLVITEQGIKLRPLQTQSNKQLLVHAF</sequence>
<name>A0AAN7SH70_9COLE</name>
<evidence type="ECO:0000313" key="2">
    <source>
        <dbReference type="EMBL" id="KAK4880109.1"/>
    </source>
</evidence>
<dbReference type="AlphaFoldDB" id="A0AAN7SH70"/>
<organism evidence="2 3">
    <name type="scientific">Aquatica leii</name>
    <dbReference type="NCBI Taxonomy" id="1421715"/>
    <lineage>
        <taxon>Eukaryota</taxon>
        <taxon>Metazoa</taxon>
        <taxon>Ecdysozoa</taxon>
        <taxon>Arthropoda</taxon>
        <taxon>Hexapoda</taxon>
        <taxon>Insecta</taxon>
        <taxon>Pterygota</taxon>
        <taxon>Neoptera</taxon>
        <taxon>Endopterygota</taxon>
        <taxon>Coleoptera</taxon>
        <taxon>Polyphaga</taxon>
        <taxon>Elateriformia</taxon>
        <taxon>Elateroidea</taxon>
        <taxon>Lampyridae</taxon>
        <taxon>Luciolinae</taxon>
        <taxon>Aquatica</taxon>
    </lineage>
</organism>
<evidence type="ECO:0000256" key="1">
    <source>
        <dbReference type="SAM" id="MobiDB-lite"/>
    </source>
</evidence>
<keyword evidence="3" id="KW-1185">Reference proteome</keyword>
<protein>
    <submittedName>
        <fullName evidence="2">Uncharacterized protein</fullName>
    </submittedName>
</protein>
<gene>
    <name evidence="2" type="ORF">RN001_008255</name>
</gene>
<dbReference type="EMBL" id="JARPUR010000003">
    <property type="protein sequence ID" value="KAK4880109.1"/>
    <property type="molecule type" value="Genomic_DNA"/>
</dbReference>
<comment type="caution">
    <text evidence="2">The sequence shown here is derived from an EMBL/GenBank/DDBJ whole genome shotgun (WGS) entry which is preliminary data.</text>
</comment>